<gene>
    <name evidence="3" type="ORF">F5891DRAFT_1050764</name>
</gene>
<dbReference type="GeneID" id="64656760"/>
<keyword evidence="2" id="KW-0472">Membrane</keyword>
<reference evidence="3" key="1">
    <citation type="journal article" date="2020" name="New Phytol.">
        <title>Comparative genomics reveals dynamic genome evolution in host specialist ectomycorrhizal fungi.</title>
        <authorList>
            <person name="Lofgren L.A."/>
            <person name="Nguyen N.H."/>
            <person name="Vilgalys R."/>
            <person name="Ruytinx J."/>
            <person name="Liao H.L."/>
            <person name="Branco S."/>
            <person name="Kuo A."/>
            <person name="LaButti K."/>
            <person name="Lipzen A."/>
            <person name="Andreopoulos W."/>
            <person name="Pangilinan J."/>
            <person name="Riley R."/>
            <person name="Hundley H."/>
            <person name="Na H."/>
            <person name="Barry K."/>
            <person name="Grigoriev I.V."/>
            <person name="Stajich J.E."/>
            <person name="Kennedy P.G."/>
        </authorList>
    </citation>
    <scope>NUCLEOTIDE SEQUENCE</scope>
    <source>
        <strain evidence="3">FC203</strain>
    </source>
</reference>
<dbReference type="AlphaFoldDB" id="A0AAD4DZW0"/>
<dbReference type="GO" id="GO:0015204">
    <property type="term" value="F:urea transmembrane transporter activity"/>
    <property type="evidence" value="ECO:0007669"/>
    <property type="project" value="InterPro"/>
</dbReference>
<dbReference type="GO" id="GO:0005886">
    <property type="term" value="C:plasma membrane"/>
    <property type="evidence" value="ECO:0007669"/>
    <property type="project" value="TreeGrafter"/>
</dbReference>
<keyword evidence="2" id="KW-0812">Transmembrane</keyword>
<evidence type="ECO:0000256" key="2">
    <source>
        <dbReference type="SAM" id="Phobius"/>
    </source>
</evidence>
<protein>
    <submittedName>
        <fullName evidence="3">Uncharacterized protein</fullName>
    </submittedName>
</protein>
<evidence type="ECO:0000256" key="1">
    <source>
        <dbReference type="ARBA" id="ARBA00022448"/>
    </source>
</evidence>
<keyword evidence="1" id="KW-0813">Transport</keyword>
<evidence type="ECO:0000313" key="4">
    <source>
        <dbReference type="Proteomes" id="UP001195769"/>
    </source>
</evidence>
<dbReference type="EMBL" id="JABBWK010000049">
    <property type="protein sequence ID" value="KAG1897173.1"/>
    <property type="molecule type" value="Genomic_DNA"/>
</dbReference>
<dbReference type="RefSeq" id="XP_041222749.1">
    <property type="nucleotide sequence ID" value="XM_041362462.1"/>
</dbReference>
<dbReference type="PANTHER" id="PTHR46154:SF4">
    <property type="entry name" value="UREA ACTIVE TRANSPORTER"/>
    <property type="match status" value="1"/>
</dbReference>
<feature type="transmembrane region" description="Helical" evidence="2">
    <location>
        <begin position="51"/>
        <end position="76"/>
    </location>
</feature>
<dbReference type="PANTHER" id="PTHR46154">
    <property type="match status" value="1"/>
</dbReference>
<keyword evidence="4" id="KW-1185">Reference proteome</keyword>
<proteinExistence type="predicted"/>
<name>A0AAD4DZW0_9AGAM</name>
<keyword evidence="2" id="KW-1133">Transmembrane helix</keyword>
<dbReference type="InterPro" id="IPR031155">
    <property type="entry name" value="DUR"/>
</dbReference>
<comment type="caution">
    <text evidence="3">The sequence shown here is derived from an EMBL/GenBank/DDBJ whole genome shotgun (WGS) entry which is preliminary data.</text>
</comment>
<evidence type="ECO:0000313" key="3">
    <source>
        <dbReference type="EMBL" id="KAG1897173.1"/>
    </source>
</evidence>
<organism evidence="3 4">
    <name type="scientific">Suillus fuscotomentosus</name>
    <dbReference type="NCBI Taxonomy" id="1912939"/>
    <lineage>
        <taxon>Eukaryota</taxon>
        <taxon>Fungi</taxon>
        <taxon>Dikarya</taxon>
        <taxon>Basidiomycota</taxon>
        <taxon>Agaricomycotina</taxon>
        <taxon>Agaricomycetes</taxon>
        <taxon>Agaricomycetidae</taxon>
        <taxon>Boletales</taxon>
        <taxon>Suillineae</taxon>
        <taxon>Suillaceae</taxon>
        <taxon>Suillus</taxon>
    </lineage>
</organism>
<sequence>MPRFERPGASKQCKVSYAAFSTPSLRTLLEPSARLATPAAAVVLMGKGGAVALLLVVFMTVTFVISTELIAVLSIGQVWSMHKLLRTHSRLDVRSYDIHRTYRHSQATGAVIVHVSHYAIYGWVIWMGCWATILHQANKRRPGLGENIPHYVQCVNSPAVIPIILRVWRSSPPGFRMARLFSG</sequence>
<dbReference type="Proteomes" id="UP001195769">
    <property type="component" value="Unassembled WGS sequence"/>
</dbReference>
<accession>A0AAD4DZW0</accession>